<reference evidence="11 12" key="1">
    <citation type="submission" date="2018-08" db="EMBL/GenBank/DDBJ databases">
        <title>Erythrobacter zhengii sp.nov., a bacterium isolated from deep-sea sediment.</title>
        <authorList>
            <person name="Fang C."/>
            <person name="Wu Y.-H."/>
            <person name="Sun C."/>
            <person name="Wang H."/>
            <person name="Cheng H."/>
            <person name="Meng F.-X."/>
            <person name="Wang C.-S."/>
            <person name="Xu X.-W."/>
        </authorList>
    </citation>
    <scope>NUCLEOTIDE SEQUENCE [LARGE SCALE GENOMIC DNA]</scope>
    <source>
        <strain evidence="11 12">V18</strain>
    </source>
</reference>
<dbReference type="SUPFAM" id="SSF53335">
    <property type="entry name" value="S-adenosyl-L-methionine-dependent methyltransferases"/>
    <property type="match status" value="1"/>
</dbReference>
<feature type="domain" description="TaqI-like C-terminal specificity" evidence="10">
    <location>
        <begin position="671"/>
        <end position="798"/>
    </location>
</feature>
<evidence type="ECO:0000256" key="6">
    <source>
        <dbReference type="ARBA" id="ARBA00022747"/>
    </source>
</evidence>
<evidence type="ECO:0000256" key="2">
    <source>
        <dbReference type="ARBA" id="ARBA00011900"/>
    </source>
</evidence>
<dbReference type="PANTHER" id="PTHR33841:SF5">
    <property type="entry name" value="DNA METHYLASE (MODIFICATION METHYLASE) (METHYLTRANSFERASE)-RELATED"/>
    <property type="match status" value="1"/>
</dbReference>
<sequence>MHRNGTDPLRGAALYGYHAAVRWGLFADERGLTPFNSHWLAHDDWFAMPTIPWDRLEAEHKILSAFEPEQVTEGEPDRLALERYPNPKLLQPVDDELVDRLDAWRDEALKSSRIHSGVDEHLQTLFAKLFVLRTIEDRGLAPNVKPLSEAISTQAPLDVEALVTTFQEARECIGSELFDDVQLDVIPKHVISGIIGDLYKPRRLPFAGSRYNFAWIDSDVLGLAYEKYLSTILHPLPPAPQMNLFEQSYRDVARISVRRAGGVYYTPEYLTKYLAMKCIDQHVTPDFLTQFLAQRADGSNSEGEEAALALPKVVDFACGSGSFLVAAVDCMLRRLKERDPETNWGKVLIDGGHIVGVDIDEKAVTVARLNIWNRLTEEPDPLPLPNLSKVIVKGDGLDHSSWEQLGQRFDIVLGNPPFLATSRVSNRDGLESSFETAKGRYDYSSLFVEQAIRVTEPEGTIGMVVPNRMFINHNAASIRSYLTARMNIDVIVDFGSNEVFQNTSAYVGCIVARHQPLMSASATTVKVIDVKALPEQFVAALLLEAEAAGTVNERDIRVYTAQHPRGGGPWTLLSMEEKMEQVRLSDASERLDNIAGIFQGIRTGANDIFIFKIVAEDDRYGAELLNGLGDSAVLEAGLLEPVVFGAEVRKFEAVSYNKYLLYPYEGGSAISEGELELRYPQAFKYLHSYRDILSSRASIASSGLRWYELVRRRDEEWLCRPKLLIRDLAPEISFAVDAEGEVFIVGGTAVAPEQEELLFPLLAYLNSSHVNALVKRTTPQFRGSFQKFEPQHLQSIPVLRRLIEDEAFQRQLDELARLAVTSSGEPKSMAVANIDKVVEAAMREANIVTAE</sequence>
<dbReference type="InterPro" id="IPR029063">
    <property type="entry name" value="SAM-dependent_MTases_sf"/>
</dbReference>
<dbReference type="Proteomes" id="UP000286576">
    <property type="component" value="Unassembled WGS sequence"/>
</dbReference>
<keyword evidence="6" id="KW-0680">Restriction system</keyword>
<evidence type="ECO:0000313" key="12">
    <source>
        <dbReference type="Proteomes" id="UP000286576"/>
    </source>
</evidence>
<evidence type="ECO:0000256" key="4">
    <source>
        <dbReference type="ARBA" id="ARBA00022679"/>
    </source>
</evidence>
<feature type="domain" description="Type II methyltransferase M.TaqI-like" evidence="9">
    <location>
        <begin position="353"/>
        <end position="500"/>
    </location>
</feature>
<comment type="similarity">
    <text evidence="1">Belongs to the N(4)/N(6)-methyltransferase family.</text>
</comment>
<name>A0A418NNV0_9SPHN</name>
<evidence type="ECO:0000256" key="7">
    <source>
        <dbReference type="ARBA" id="ARBA00023125"/>
    </source>
</evidence>
<accession>A0A418NNV0</accession>
<organism evidence="11 12">
    <name type="scientific">Aurantiacibacter zhengii</name>
    <dbReference type="NCBI Taxonomy" id="2307003"/>
    <lineage>
        <taxon>Bacteria</taxon>
        <taxon>Pseudomonadati</taxon>
        <taxon>Pseudomonadota</taxon>
        <taxon>Alphaproteobacteria</taxon>
        <taxon>Sphingomonadales</taxon>
        <taxon>Erythrobacteraceae</taxon>
        <taxon>Aurantiacibacter</taxon>
    </lineage>
</organism>
<comment type="catalytic activity">
    <reaction evidence="8">
        <text>a 2'-deoxyadenosine in DNA + S-adenosyl-L-methionine = an N(6)-methyl-2'-deoxyadenosine in DNA + S-adenosyl-L-homocysteine + H(+)</text>
        <dbReference type="Rhea" id="RHEA:15197"/>
        <dbReference type="Rhea" id="RHEA-COMP:12418"/>
        <dbReference type="Rhea" id="RHEA-COMP:12419"/>
        <dbReference type="ChEBI" id="CHEBI:15378"/>
        <dbReference type="ChEBI" id="CHEBI:57856"/>
        <dbReference type="ChEBI" id="CHEBI:59789"/>
        <dbReference type="ChEBI" id="CHEBI:90615"/>
        <dbReference type="ChEBI" id="CHEBI:90616"/>
        <dbReference type="EC" id="2.1.1.72"/>
    </reaction>
</comment>
<keyword evidence="7" id="KW-0238">DNA-binding</keyword>
<protein>
    <recommendedName>
        <fullName evidence="2">site-specific DNA-methyltransferase (adenine-specific)</fullName>
        <ecNumber evidence="2">2.1.1.72</ecNumber>
    </recommendedName>
</protein>
<keyword evidence="4" id="KW-0808">Transferase</keyword>
<gene>
    <name evidence="11" type="ORF">D2V07_17005</name>
</gene>
<evidence type="ECO:0000256" key="1">
    <source>
        <dbReference type="ARBA" id="ARBA00006594"/>
    </source>
</evidence>
<dbReference type="AlphaFoldDB" id="A0A418NNV0"/>
<dbReference type="InterPro" id="IPR002052">
    <property type="entry name" value="DNA_methylase_N6_adenine_CS"/>
</dbReference>
<keyword evidence="12" id="KW-1185">Reference proteome</keyword>
<dbReference type="InterPro" id="IPR011639">
    <property type="entry name" value="MethylTrfase_TaqI-like_dom"/>
</dbReference>
<dbReference type="GO" id="GO:0032259">
    <property type="term" value="P:methylation"/>
    <property type="evidence" value="ECO:0007669"/>
    <property type="project" value="UniProtKB-KW"/>
</dbReference>
<dbReference type="InterPro" id="IPR050953">
    <property type="entry name" value="N4_N6_ade-DNA_methylase"/>
</dbReference>
<dbReference type="CDD" id="cd02440">
    <property type="entry name" value="AdoMet_MTases"/>
    <property type="match status" value="1"/>
</dbReference>
<dbReference type="Gene3D" id="3.40.50.150">
    <property type="entry name" value="Vaccinia Virus protein VP39"/>
    <property type="match status" value="1"/>
</dbReference>
<keyword evidence="5" id="KW-0949">S-adenosyl-L-methionine</keyword>
<dbReference type="GO" id="GO:0009307">
    <property type="term" value="P:DNA restriction-modification system"/>
    <property type="evidence" value="ECO:0007669"/>
    <property type="project" value="UniProtKB-KW"/>
</dbReference>
<dbReference type="PROSITE" id="PS00092">
    <property type="entry name" value="N6_MTASE"/>
    <property type="match status" value="1"/>
</dbReference>
<dbReference type="Pfam" id="PF07669">
    <property type="entry name" value="Eco57I"/>
    <property type="match status" value="1"/>
</dbReference>
<evidence type="ECO:0000313" key="11">
    <source>
        <dbReference type="EMBL" id="RIV83155.1"/>
    </source>
</evidence>
<dbReference type="PRINTS" id="PR00507">
    <property type="entry name" value="N12N6MTFRASE"/>
</dbReference>
<evidence type="ECO:0000256" key="3">
    <source>
        <dbReference type="ARBA" id="ARBA00022603"/>
    </source>
</evidence>
<evidence type="ECO:0000256" key="8">
    <source>
        <dbReference type="ARBA" id="ARBA00047942"/>
    </source>
</evidence>
<dbReference type="PANTHER" id="PTHR33841">
    <property type="entry name" value="DNA METHYLTRANSFERASE YEEA-RELATED"/>
    <property type="match status" value="1"/>
</dbReference>
<comment type="caution">
    <text evidence="11">The sequence shown here is derived from an EMBL/GenBank/DDBJ whole genome shotgun (WGS) entry which is preliminary data.</text>
</comment>
<proteinExistence type="inferred from homology"/>
<dbReference type="Pfam" id="PF12950">
    <property type="entry name" value="TaqI_C"/>
    <property type="match status" value="1"/>
</dbReference>
<evidence type="ECO:0000256" key="5">
    <source>
        <dbReference type="ARBA" id="ARBA00022691"/>
    </source>
</evidence>
<evidence type="ECO:0000259" key="9">
    <source>
        <dbReference type="Pfam" id="PF07669"/>
    </source>
</evidence>
<evidence type="ECO:0000259" key="10">
    <source>
        <dbReference type="Pfam" id="PF12950"/>
    </source>
</evidence>
<dbReference type="GO" id="GO:0009007">
    <property type="term" value="F:site-specific DNA-methyltransferase (adenine-specific) activity"/>
    <property type="evidence" value="ECO:0007669"/>
    <property type="project" value="UniProtKB-EC"/>
</dbReference>
<dbReference type="EMBL" id="QXFL01000011">
    <property type="protein sequence ID" value="RIV83155.1"/>
    <property type="molecule type" value="Genomic_DNA"/>
</dbReference>
<dbReference type="InterPro" id="IPR025931">
    <property type="entry name" value="TaqI_C"/>
</dbReference>
<keyword evidence="3" id="KW-0489">Methyltransferase</keyword>
<dbReference type="EC" id="2.1.1.72" evidence="2"/>
<dbReference type="GO" id="GO:0003677">
    <property type="term" value="F:DNA binding"/>
    <property type="evidence" value="ECO:0007669"/>
    <property type="project" value="UniProtKB-KW"/>
</dbReference>